<evidence type="ECO:0000256" key="2">
    <source>
        <dbReference type="ARBA" id="ARBA00013017"/>
    </source>
</evidence>
<keyword evidence="4" id="KW-0049">Antioxidant</keyword>
<reference evidence="14 15" key="1">
    <citation type="submission" date="2017-03" db="EMBL/GenBank/DDBJ databases">
        <title>Genome analysis of strain PAMC 26510.</title>
        <authorList>
            <person name="Oh H.-M."/>
            <person name="Yang J.-A."/>
        </authorList>
    </citation>
    <scope>NUCLEOTIDE SEQUENCE [LARGE SCALE GENOMIC DNA]</scope>
    <source>
        <strain evidence="14 15">PAMC 26510</strain>
    </source>
</reference>
<evidence type="ECO:0000256" key="5">
    <source>
        <dbReference type="ARBA" id="ARBA00023002"/>
    </source>
</evidence>
<dbReference type="GO" id="GO:0005737">
    <property type="term" value="C:cytoplasm"/>
    <property type="evidence" value="ECO:0007669"/>
    <property type="project" value="TreeGrafter"/>
</dbReference>
<evidence type="ECO:0000256" key="4">
    <source>
        <dbReference type="ARBA" id="ARBA00022862"/>
    </source>
</evidence>
<evidence type="ECO:0000256" key="6">
    <source>
        <dbReference type="ARBA" id="ARBA00023157"/>
    </source>
</evidence>
<dbReference type="InterPro" id="IPR013766">
    <property type="entry name" value="Thioredoxin_domain"/>
</dbReference>
<dbReference type="Proteomes" id="UP000195221">
    <property type="component" value="Unassembled WGS sequence"/>
</dbReference>
<accession>A0A242MI15</accession>
<evidence type="ECO:0000256" key="11">
    <source>
        <dbReference type="ARBA" id="ARBA00049091"/>
    </source>
</evidence>
<evidence type="ECO:0000256" key="9">
    <source>
        <dbReference type="ARBA" id="ARBA00038489"/>
    </source>
</evidence>
<protein>
    <recommendedName>
        <fullName evidence="2">thioredoxin-dependent peroxiredoxin</fullName>
        <ecNumber evidence="2">1.11.1.24</ecNumber>
    </recommendedName>
    <alternativeName>
        <fullName evidence="8">Thioredoxin peroxidase</fullName>
    </alternativeName>
    <alternativeName>
        <fullName evidence="10">Thioredoxin-dependent peroxiredoxin Bcp</fullName>
    </alternativeName>
</protein>
<dbReference type="EMBL" id="NBTZ01000106">
    <property type="protein sequence ID" value="OTP70598.1"/>
    <property type="molecule type" value="Genomic_DNA"/>
</dbReference>
<comment type="similarity">
    <text evidence="9">Belongs to the peroxiredoxin family. BCP/PrxQ subfamily.</text>
</comment>
<organism evidence="13 16">
    <name type="scientific">Caballeronia sordidicola</name>
    <name type="common">Burkholderia sordidicola</name>
    <dbReference type="NCBI Taxonomy" id="196367"/>
    <lineage>
        <taxon>Bacteria</taxon>
        <taxon>Pseudomonadati</taxon>
        <taxon>Pseudomonadota</taxon>
        <taxon>Betaproteobacteria</taxon>
        <taxon>Burkholderiales</taxon>
        <taxon>Burkholderiaceae</taxon>
        <taxon>Caballeronia</taxon>
    </lineage>
</organism>
<keyword evidence="3" id="KW-0575">Peroxidase</keyword>
<dbReference type="RefSeq" id="WP_062001435.1">
    <property type="nucleotide sequence ID" value="NZ_MSRG01000023.1"/>
</dbReference>
<reference evidence="13 16" key="2">
    <citation type="submission" date="2017-03" db="EMBL/GenBank/DDBJ databases">
        <title>Genome analysis of strain PAMC 26577.</title>
        <authorList>
            <person name="Oh H.-M."/>
            <person name="Yang J.-A."/>
        </authorList>
    </citation>
    <scope>NUCLEOTIDE SEQUENCE [LARGE SCALE GENOMIC DNA]</scope>
    <source>
        <strain evidence="13 16">PAMC 26577</strain>
    </source>
</reference>
<evidence type="ECO:0000313" key="16">
    <source>
        <dbReference type="Proteomes" id="UP000195221"/>
    </source>
</evidence>
<dbReference type="InterPro" id="IPR036249">
    <property type="entry name" value="Thioredoxin-like_sf"/>
</dbReference>
<dbReference type="PANTHER" id="PTHR42801:SF7">
    <property type="entry name" value="SLL1159 PROTEIN"/>
    <property type="match status" value="1"/>
</dbReference>
<dbReference type="CDD" id="cd02970">
    <property type="entry name" value="PRX_like2"/>
    <property type="match status" value="1"/>
</dbReference>
<dbReference type="AlphaFoldDB" id="A0A242MI15"/>
<comment type="function">
    <text evidence="1">Thiol-specific peroxidase that catalyzes the reduction of hydrogen peroxide and organic hydroperoxides to water and alcohols, respectively. Plays a role in cell protection against oxidative stress by detoxifying peroxides and as sensor of hydrogen peroxide-mediated signaling events.</text>
</comment>
<evidence type="ECO:0000256" key="10">
    <source>
        <dbReference type="ARBA" id="ARBA00042639"/>
    </source>
</evidence>
<dbReference type="Pfam" id="PF00578">
    <property type="entry name" value="AhpC-TSA"/>
    <property type="match status" value="1"/>
</dbReference>
<dbReference type="InterPro" id="IPR050924">
    <property type="entry name" value="Peroxiredoxin_BCP/PrxQ"/>
</dbReference>
<gene>
    <name evidence="14" type="ORF">PAMC26510_13990</name>
    <name evidence="13" type="ORF">PAMC26577_26450</name>
</gene>
<keyword evidence="7" id="KW-0676">Redox-active center</keyword>
<comment type="catalytic activity">
    <reaction evidence="11">
        <text>a hydroperoxide + [thioredoxin]-dithiol = an alcohol + [thioredoxin]-disulfide + H2O</text>
        <dbReference type="Rhea" id="RHEA:62620"/>
        <dbReference type="Rhea" id="RHEA-COMP:10698"/>
        <dbReference type="Rhea" id="RHEA-COMP:10700"/>
        <dbReference type="ChEBI" id="CHEBI:15377"/>
        <dbReference type="ChEBI" id="CHEBI:29950"/>
        <dbReference type="ChEBI" id="CHEBI:30879"/>
        <dbReference type="ChEBI" id="CHEBI:35924"/>
        <dbReference type="ChEBI" id="CHEBI:50058"/>
        <dbReference type="EC" id="1.11.1.24"/>
    </reaction>
</comment>
<evidence type="ECO:0000313" key="13">
    <source>
        <dbReference type="EMBL" id="OTP70598.1"/>
    </source>
</evidence>
<comment type="caution">
    <text evidence="13">The sequence shown here is derived from an EMBL/GenBank/DDBJ whole genome shotgun (WGS) entry which is preliminary data.</text>
</comment>
<dbReference type="InterPro" id="IPR000866">
    <property type="entry name" value="AhpC/TSA"/>
</dbReference>
<evidence type="ECO:0000256" key="3">
    <source>
        <dbReference type="ARBA" id="ARBA00022559"/>
    </source>
</evidence>
<sequence>MALQEKLDALKADFKGGKAPYFAPPEIHPVMERATAELIASGQARHALKAGDIAPEFTLNDSDGERVSSAALLAKGPLVVSFYRGVWCPYCNLELQALETSLAAFKEHGASLVAISPQNAVNSRKSIRTNNLSFPILIDTHNDVAAAFGIRFALPDYLVDLYQSLKNDLPAFNSDASWTLPMPARYVIGQDGTILYSEVNPDYTYRPEPDDMLPVLRQHGVTAGESDQRTRM</sequence>
<keyword evidence="5" id="KW-0560">Oxidoreductase</keyword>
<proteinExistence type="inferred from homology"/>
<dbReference type="EMBL" id="NBTY01000073">
    <property type="protein sequence ID" value="OTP75548.1"/>
    <property type="molecule type" value="Genomic_DNA"/>
</dbReference>
<dbReference type="EC" id="1.11.1.24" evidence="2"/>
<evidence type="ECO:0000256" key="1">
    <source>
        <dbReference type="ARBA" id="ARBA00003330"/>
    </source>
</evidence>
<evidence type="ECO:0000313" key="14">
    <source>
        <dbReference type="EMBL" id="OTP75548.1"/>
    </source>
</evidence>
<evidence type="ECO:0000259" key="12">
    <source>
        <dbReference type="PROSITE" id="PS51352"/>
    </source>
</evidence>
<dbReference type="GO" id="GO:0008379">
    <property type="term" value="F:thioredoxin peroxidase activity"/>
    <property type="evidence" value="ECO:0007669"/>
    <property type="project" value="TreeGrafter"/>
</dbReference>
<dbReference type="PANTHER" id="PTHR42801">
    <property type="entry name" value="THIOREDOXIN-DEPENDENT PEROXIDE REDUCTASE"/>
    <property type="match status" value="1"/>
</dbReference>
<evidence type="ECO:0000256" key="7">
    <source>
        <dbReference type="ARBA" id="ARBA00023284"/>
    </source>
</evidence>
<dbReference type="GO" id="GO:0034599">
    <property type="term" value="P:cellular response to oxidative stress"/>
    <property type="evidence" value="ECO:0007669"/>
    <property type="project" value="TreeGrafter"/>
</dbReference>
<name>A0A242MI15_CABSO</name>
<evidence type="ECO:0000256" key="8">
    <source>
        <dbReference type="ARBA" id="ARBA00032824"/>
    </source>
</evidence>
<keyword evidence="6" id="KW-1015">Disulfide bond</keyword>
<evidence type="ECO:0000313" key="15">
    <source>
        <dbReference type="Proteomes" id="UP000194546"/>
    </source>
</evidence>
<dbReference type="GO" id="GO:0045454">
    <property type="term" value="P:cell redox homeostasis"/>
    <property type="evidence" value="ECO:0007669"/>
    <property type="project" value="TreeGrafter"/>
</dbReference>
<dbReference type="Gene3D" id="3.40.30.10">
    <property type="entry name" value="Glutaredoxin"/>
    <property type="match status" value="1"/>
</dbReference>
<dbReference type="SUPFAM" id="SSF52833">
    <property type="entry name" value="Thioredoxin-like"/>
    <property type="match status" value="1"/>
</dbReference>
<feature type="domain" description="Thioredoxin" evidence="12">
    <location>
        <begin position="48"/>
        <end position="221"/>
    </location>
</feature>
<dbReference type="PROSITE" id="PS51352">
    <property type="entry name" value="THIOREDOXIN_2"/>
    <property type="match status" value="1"/>
</dbReference>
<dbReference type="Proteomes" id="UP000194546">
    <property type="component" value="Unassembled WGS sequence"/>
</dbReference>